<evidence type="ECO:0000259" key="1">
    <source>
        <dbReference type="Pfam" id="PF08443"/>
    </source>
</evidence>
<dbReference type="Pfam" id="PF08443">
    <property type="entry name" value="RimK"/>
    <property type="match status" value="1"/>
</dbReference>
<evidence type="ECO:0000313" key="3">
    <source>
        <dbReference type="Proteomes" id="UP000503264"/>
    </source>
</evidence>
<dbReference type="SUPFAM" id="SSF56059">
    <property type="entry name" value="Glutathione synthetase ATP-binding domain-like"/>
    <property type="match status" value="1"/>
</dbReference>
<dbReference type="PANTHER" id="PTHR39217">
    <property type="match status" value="1"/>
</dbReference>
<dbReference type="AlphaFoldDB" id="A0A6G5QF34"/>
<dbReference type="InterPro" id="IPR013651">
    <property type="entry name" value="ATP-grasp_RimK-type"/>
</dbReference>
<dbReference type="RefSeq" id="WP_171993474.1">
    <property type="nucleotide sequence ID" value="NZ_CP012542.1"/>
</dbReference>
<feature type="domain" description="ATP-grasp fold RimK-type" evidence="1">
    <location>
        <begin position="99"/>
        <end position="250"/>
    </location>
</feature>
<name>A0A6G5QF34_9BACT</name>
<dbReference type="PANTHER" id="PTHR39217:SF1">
    <property type="entry name" value="GLUTATHIONE SYNTHETASE"/>
    <property type="match status" value="1"/>
</dbReference>
<proteinExistence type="predicted"/>
<organism evidence="2 3">
    <name type="scientific">Campylobacter mucosalis CCUG 21559</name>
    <dbReference type="NCBI Taxonomy" id="1032067"/>
    <lineage>
        <taxon>Bacteria</taxon>
        <taxon>Pseudomonadati</taxon>
        <taxon>Campylobacterota</taxon>
        <taxon>Epsilonproteobacteria</taxon>
        <taxon>Campylobacterales</taxon>
        <taxon>Campylobacteraceae</taxon>
        <taxon>Campylobacter</taxon>
    </lineage>
</organism>
<dbReference type="EMBL" id="CP012542">
    <property type="protein sequence ID" value="QCD44290.1"/>
    <property type="molecule type" value="Genomic_DNA"/>
</dbReference>
<evidence type="ECO:0000313" key="2">
    <source>
        <dbReference type="EMBL" id="QCD44290.1"/>
    </source>
</evidence>
<reference evidence="2 3" key="1">
    <citation type="submission" date="2016-07" db="EMBL/GenBank/DDBJ databases">
        <title>Comparative genomics of the Campylobacter concisus group.</title>
        <authorList>
            <person name="Miller W.G."/>
            <person name="Yee E."/>
            <person name="Chapman M.H."/>
            <person name="Huynh S."/>
            <person name="Bono J.L."/>
            <person name="On S.L.W."/>
            <person name="StLeger J."/>
            <person name="Foster G."/>
            <person name="Parker C.T."/>
        </authorList>
    </citation>
    <scope>NUCLEOTIDE SEQUENCE [LARGE SCALE GENOMIC DNA]</scope>
    <source>
        <strain evidence="2 3">CCUG 21559</strain>
    </source>
</reference>
<dbReference type="InterPro" id="IPR053191">
    <property type="entry name" value="DcsG_Biosynth_Enzyme"/>
</dbReference>
<sequence length="276" mass="31657">MSRIFILTCNEYPNGNDALNELCLRLSREIYKAKIIPWQKFLEQNPPKNSIILPLGVWDYSKNFNAFMTFLDEISSYLTLNEIQIIKENITKEYLTKLQDKLPTIPTEILKTKDEMTKKIGSLKGEFIIKPLVGQSGNGVEKIDKISSLDAYENGAIIQPFIKEISQNGEICFVFFNSKFKYAIKREIKQGEFRANSNYGVTIKPILSPNLELLNMAKMALKVLLKDKISLYARVDIVPTKQGGLINEVELIEPSLYFNHFKNGYEIFINALKSRI</sequence>
<keyword evidence="3" id="KW-1185">Reference proteome</keyword>
<accession>A0A6G5QF34</accession>
<gene>
    <name evidence="2" type="ORF">CMUC_0478</name>
</gene>
<dbReference type="Gene3D" id="3.30.470.20">
    <property type="entry name" value="ATP-grasp fold, B domain"/>
    <property type="match status" value="1"/>
</dbReference>
<dbReference type="Proteomes" id="UP000503264">
    <property type="component" value="Chromosome"/>
</dbReference>
<protein>
    <submittedName>
        <fullName evidence="2">Putative glutathione synthase/ribosomal protein S6 modification enzyme</fullName>
    </submittedName>
</protein>